<evidence type="ECO:0000256" key="2">
    <source>
        <dbReference type="ARBA" id="ARBA00012438"/>
    </source>
</evidence>
<evidence type="ECO:0000256" key="4">
    <source>
        <dbReference type="PROSITE-ProRule" id="PRU00169"/>
    </source>
</evidence>
<proteinExistence type="predicted"/>
<evidence type="ECO:0000313" key="7">
    <source>
        <dbReference type="EMBL" id="PWS36572.1"/>
    </source>
</evidence>
<dbReference type="Proteomes" id="UP000245765">
    <property type="component" value="Unassembled WGS sequence"/>
</dbReference>
<evidence type="ECO:0000313" key="8">
    <source>
        <dbReference type="Proteomes" id="UP000245765"/>
    </source>
</evidence>
<accession>A0A317FDW0</accession>
<dbReference type="SMART" id="SM00448">
    <property type="entry name" value="REC"/>
    <property type="match status" value="1"/>
</dbReference>
<dbReference type="Gene3D" id="3.30.565.10">
    <property type="entry name" value="Histidine kinase-like ATPase, C-terminal domain"/>
    <property type="match status" value="1"/>
</dbReference>
<dbReference type="PROSITE" id="PS50109">
    <property type="entry name" value="HIS_KIN"/>
    <property type="match status" value="1"/>
</dbReference>
<keyword evidence="7" id="KW-0808">Transferase</keyword>
<evidence type="ECO:0000256" key="3">
    <source>
        <dbReference type="ARBA" id="ARBA00022553"/>
    </source>
</evidence>
<dbReference type="SMART" id="SM00388">
    <property type="entry name" value="HisKA"/>
    <property type="match status" value="1"/>
</dbReference>
<dbReference type="InterPro" id="IPR003661">
    <property type="entry name" value="HisK_dim/P_dom"/>
</dbReference>
<protein>
    <recommendedName>
        <fullName evidence="2">histidine kinase</fullName>
        <ecNumber evidence="2">2.7.13.3</ecNumber>
    </recommendedName>
</protein>
<dbReference type="EMBL" id="QGNA01000003">
    <property type="protein sequence ID" value="PWS36572.1"/>
    <property type="molecule type" value="Genomic_DNA"/>
</dbReference>
<evidence type="ECO:0000256" key="1">
    <source>
        <dbReference type="ARBA" id="ARBA00000085"/>
    </source>
</evidence>
<dbReference type="Pfam" id="PF02518">
    <property type="entry name" value="HATPase_c"/>
    <property type="match status" value="1"/>
</dbReference>
<dbReference type="InterPro" id="IPR004358">
    <property type="entry name" value="Sig_transdc_His_kin-like_C"/>
</dbReference>
<dbReference type="InterPro" id="IPR003594">
    <property type="entry name" value="HATPase_dom"/>
</dbReference>
<dbReference type="SUPFAM" id="SSF52172">
    <property type="entry name" value="CheY-like"/>
    <property type="match status" value="1"/>
</dbReference>
<feature type="domain" description="Response regulatory" evidence="6">
    <location>
        <begin position="403"/>
        <end position="518"/>
    </location>
</feature>
<keyword evidence="7" id="KW-0418">Kinase</keyword>
<dbReference type="Gene3D" id="3.40.50.2300">
    <property type="match status" value="1"/>
</dbReference>
<dbReference type="AlphaFoldDB" id="A0A317FDW0"/>
<dbReference type="PANTHER" id="PTHR43065">
    <property type="entry name" value="SENSOR HISTIDINE KINASE"/>
    <property type="match status" value="1"/>
</dbReference>
<dbReference type="Pfam" id="PF00072">
    <property type="entry name" value="Response_reg"/>
    <property type="match status" value="1"/>
</dbReference>
<dbReference type="EC" id="2.7.13.3" evidence="2"/>
<evidence type="ECO:0000259" key="6">
    <source>
        <dbReference type="PROSITE" id="PS50110"/>
    </source>
</evidence>
<organism evidence="7 8">
    <name type="scientific">Falsiroseomonas bella</name>
    <dbReference type="NCBI Taxonomy" id="2184016"/>
    <lineage>
        <taxon>Bacteria</taxon>
        <taxon>Pseudomonadati</taxon>
        <taxon>Pseudomonadota</taxon>
        <taxon>Alphaproteobacteria</taxon>
        <taxon>Acetobacterales</taxon>
        <taxon>Roseomonadaceae</taxon>
        <taxon>Falsiroseomonas</taxon>
    </lineage>
</organism>
<evidence type="ECO:0000259" key="5">
    <source>
        <dbReference type="PROSITE" id="PS50109"/>
    </source>
</evidence>
<dbReference type="SUPFAM" id="SSF55874">
    <property type="entry name" value="ATPase domain of HSP90 chaperone/DNA topoisomerase II/histidine kinase"/>
    <property type="match status" value="1"/>
</dbReference>
<comment type="catalytic activity">
    <reaction evidence="1">
        <text>ATP + protein L-histidine = ADP + protein N-phospho-L-histidine.</text>
        <dbReference type="EC" id="2.7.13.3"/>
    </reaction>
</comment>
<keyword evidence="3 4" id="KW-0597">Phosphoprotein</keyword>
<dbReference type="PANTHER" id="PTHR43065:SF42">
    <property type="entry name" value="TWO-COMPONENT SENSOR PPRA"/>
    <property type="match status" value="1"/>
</dbReference>
<dbReference type="InterPro" id="IPR035965">
    <property type="entry name" value="PAS-like_dom_sf"/>
</dbReference>
<gene>
    <name evidence="7" type="ORF">DFH01_15615</name>
</gene>
<dbReference type="InterPro" id="IPR036097">
    <property type="entry name" value="HisK_dim/P_sf"/>
</dbReference>
<name>A0A317FDW0_9PROT</name>
<dbReference type="Gene3D" id="1.10.287.130">
    <property type="match status" value="1"/>
</dbReference>
<keyword evidence="8" id="KW-1185">Reference proteome</keyword>
<dbReference type="SUPFAM" id="SSF55785">
    <property type="entry name" value="PYP-like sensor domain (PAS domain)"/>
    <property type="match status" value="1"/>
</dbReference>
<comment type="caution">
    <text evidence="7">The sequence shown here is derived from an EMBL/GenBank/DDBJ whole genome shotgun (WGS) entry which is preliminary data.</text>
</comment>
<dbReference type="CDD" id="cd00082">
    <property type="entry name" value="HisKA"/>
    <property type="match status" value="1"/>
</dbReference>
<feature type="modified residue" description="4-aspartylphosphate" evidence="4">
    <location>
        <position position="454"/>
    </location>
</feature>
<sequence length="526" mass="55288">MPMAEPRWGGLEALLRSRLPKGELDPALCAVLEAASPGLALLDPSDRLMAWNPELARICGPTLPLRPGMAMAGLIAPDMRDAAAAALDAGRRVEAALASAGSPQVQIERRRLRENGALLRVAPVATAEQNAQNAAAARLQAVGALAGGIAHDFNNLLTAISGSAEAALARDPDCDAAPELRQVMESAGRGAALVRQLLAFARQQALNPRVVELNAAVSAMAGLLQRLLGSRIRLAVDLEEPGRRVRIDPTQLDQVIMNLALNARDAMPDGGALRIATRHAVVLQPEPLQQEELPPGRYAVLEVSDSGAGIPADILPRIFDPFFTTKREQGGSGLGLATVHGIVRQSGGFIAAESRLGEGTTFRIWLPRHEGAADAIPAASPAAAPVPPVSLPQPKPAMPSAAPVLLVEDEAPLLKLAERALRRAGFDVLSAASAEDALDLLEQGGPKPMALVSDVVMPGMDGLALASRLRERDPDLPVLLVSGYAEVALGRDLEAERLKLLPKPYGLADLVAELRSILPRTHAEVS</sequence>
<dbReference type="InterPro" id="IPR005467">
    <property type="entry name" value="His_kinase_dom"/>
</dbReference>
<dbReference type="InterPro" id="IPR036890">
    <property type="entry name" value="HATPase_C_sf"/>
</dbReference>
<dbReference type="GO" id="GO:0000155">
    <property type="term" value="F:phosphorelay sensor kinase activity"/>
    <property type="evidence" value="ECO:0007669"/>
    <property type="project" value="InterPro"/>
</dbReference>
<feature type="domain" description="Histidine kinase" evidence="5">
    <location>
        <begin position="148"/>
        <end position="370"/>
    </location>
</feature>
<dbReference type="InterPro" id="IPR001789">
    <property type="entry name" value="Sig_transdc_resp-reg_receiver"/>
</dbReference>
<dbReference type="SUPFAM" id="SSF47384">
    <property type="entry name" value="Homodimeric domain of signal transducing histidine kinase"/>
    <property type="match status" value="1"/>
</dbReference>
<dbReference type="Pfam" id="PF00512">
    <property type="entry name" value="HisKA"/>
    <property type="match status" value="1"/>
</dbReference>
<reference evidence="8" key="1">
    <citation type="submission" date="2018-05" db="EMBL/GenBank/DDBJ databases">
        <authorList>
            <person name="Du Z."/>
            <person name="Wang X."/>
        </authorList>
    </citation>
    <scope>NUCLEOTIDE SEQUENCE [LARGE SCALE GENOMIC DNA]</scope>
    <source>
        <strain evidence="8">CQN31</strain>
    </source>
</reference>
<dbReference type="PROSITE" id="PS50110">
    <property type="entry name" value="RESPONSE_REGULATORY"/>
    <property type="match status" value="1"/>
</dbReference>
<dbReference type="InterPro" id="IPR011006">
    <property type="entry name" value="CheY-like_superfamily"/>
</dbReference>
<dbReference type="SMART" id="SM00387">
    <property type="entry name" value="HATPase_c"/>
    <property type="match status" value="1"/>
</dbReference>
<dbReference type="PRINTS" id="PR00344">
    <property type="entry name" value="BCTRLSENSOR"/>
</dbReference>